<keyword evidence="10" id="KW-1185">Reference proteome</keyword>
<dbReference type="PANTHER" id="PTHR37984">
    <property type="entry name" value="PROTEIN CBG26694"/>
    <property type="match status" value="1"/>
</dbReference>
<evidence type="ECO:0000313" key="10">
    <source>
        <dbReference type="Proteomes" id="UP001054821"/>
    </source>
</evidence>
<evidence type="ECO:0000259" key="8">
    <source>
        <dbReference type="Pfam" id="PF00078"/>
    </source>
</evidence>
<dbReference type="InterPro" id="IPR050951">
    <property type="entry name" value="Retrovirus_Pol_polyprotein"/>
</dbReference>
<dbReference type="FunFam" id="3.30.70.270:FF:000020">
    <property type="entry name" value="Transposon Tf2-6 polyprotein-like Protein"/>
    <property type="match status" value="1"/>
</dbReference>
<sequence length="198" mass="23048">MHHPTQSFLIPVLLVLKNEGTWRFCVNYRALNRVNVKDKFAIPIIDELLDVLHGAAWFSKLDLRSGYHQIRMWPKDVHKTAFRTHEGHYEFLVMPFGLSNASSTFQALMNETFHSYLHQKKIQCIVDWPQPTTVKGLRGFIGLAGYYWKFVKNFGHISKPLTDMLRKDAFQWQPTSERAFQELKIALTTTPVLALPDF</sequence>
<feature type="domain" description="Reverse transcriptase" evidence="8">
    <location>
        <begin position="16"/>
        <end position="125"/>
    </location>
</feature>
<gene>
    <name evidence="9" type="ORF">L3X38_027252</name>
</gene>
<reference evidence="9 10" key="1">
    <citation type="journal article" date="2022" name="G3 (Bethesda)">
        <title>Whole-genome sequence and methylome profiling of the almond [Prunus dulcis (Mill.) D.A. Webb] cultivar 'Nonpareil'.</title>
        <authorList>
            <person name="D'Amico-Willman K.M."/>
            <person name="Ouma W.Z."/>
            <person name="Meulia T."/>
            <person name="Sideli G.M."/>
            <person name="Gradziel T.M."/>
            <person name="Fresnedo-Ramirez J."/>
        </authorList>
    </citation>
    <scope>NUCLEOTIDE SEQUENCE [LARGE SCALE GENOMIC DNA]</scope>
    <source>
        <strain evidence="9">Clone GOH B32 T37-40</strain>
    </source>
</reference>
<dbReference type="Pfam" id="PF00078">
    <property type="entry name" value="RVT_1"/>
    <property type="match status" value="1"/>
</dbReference>
<proteinExistence type="predicted"/>
<protein>
    <recommendedName>
        <fullName evidence="8">Reverse transcriptase domain-containing protein</fullName>
    </recommendedName>
</protein>
<dbReference type="Proteomes" id="UP001054821">
    <property type="component" value="Chromosome 5"/>
</dbReference>
<keyword evidence="6" id="KW-0378">Hydrolase</keyword>
<keyword evidence="2" id="KW-0808">Transferase</keyword>
<dbReference type="FunFam" id="3.10.10.10:FF:000007">
    <property type="entry name" value="Retrovirus-related Pol polyprotein from transposon 17.6-like Protein"/>
    <property type="match status" value="1"/>
</dbReference>
<evidence type="ECO:0000256" key="6">
    <source>
        <dbReference type="ARBA" id="ARBA00022801"/>
    </source>
</evidence>
<evidence type="ECO:0000256" key="4">
    <source>
        <dbReference type="ARBA" id="ARBA00022722"/>
    </source>
</evidence>
<dbReference type="AlphaFoldDB" id="A0AAD4VPV8"/>
<dbReference type="SUPFAM" id="SSF56672">
    <property type="entry name" value="DNA/RNA polymerases"/>
    <property type="match status" value="1"/>
</dbReference>
<keyword evidence="1" id="KW-0645">Protease</keyword>
<evidence type="ECO:0000256" key="3">
    <source>
        <dbReference type="ARBA" id="ARBA00022695"/>
    </source>
</evidence>
<dbReference type="GO" id="GO:0003964">
    <property type="term" value="F:RNA-directed DNA polymerase activity"/>
    <property type="evidence" value="ECO:0007669"/>
    <property type="project" value="UniProtKB-KW"/>
</dbReference>
<keyword evidence="7" id="KW-0695">RNA-directed DNA polymerase</keyword>
<dbReference type="EMBL" id="JAJFAZ020000005">
    <property type="protein sequence ID" value="KAI5327856.1"/>
    <property type="molecule type" value="Genomic_DNA"/>
</dbReference>
<accession>A0AAD4VPV8</accession>
<dbReference type="InterPro" id="IPR000477">
    <property type="entry name" value="RT_dom"/>
</dbReference>
<dbReference type="Gene3D" id="3.10.10.10">
    <property type="entry name" value="HIV Type 1 Reverse Transcriptase, subunit A, domain 1"/>
    <property type="match status" value="1"/>
</dbReference>
<evidence type="ECO:0000256" key="1">
    <source>
        <dbReference type="ARBA" id="ARBA00022670"/>
    </source>
</evidence>
<keyword evidence="3" id="KW-0548">Nucleotidyltransferase</keyword>
<dbReference type="GO" id="GO:0004519">
    <property type="term" value="F:endonuclease activity"/>
    <property type="evidence" value="ECO:0007669"/>
    <property type="project" value="UniProtKB-KW"/>
</dbReference>
<keyword evidence="5" id="KW-0255">Endonuclease</keyword>
<dbReference type="PANTHER" id="PTHR37984:SF5">
    <property type="entry name" value="PROTEIN NYNRIN-LIKE"/>
    <property type="match status" value="1"/>
</dbReference>
<organism evidence="9 10">
    <name type="scientific">Prunus dulcis</name>
    <name type="common">Almond</name>
    <name type="synonym">Amygdalus dulcis</name>
    <dbReference type="NCBI Taxonomy" id="3755"/>
    <lineage>
        <taxon>Eukaryota</taxon>
        <taxon>Viridiplantae</taxon>
        <taxon>Streptophyta</taxon>
        <taxon>Embryophyta</taxon>
        <taxon>Tracheophyta</taxon>
        <taxon>Spermatophyta</taxon>
        <taxon>Magnoliopsida</taxon>
        <taxon>eudicotyledons</taxon>
        <taxon>Gunneridae</taxon>
        <taxon>Pentapetalae</taxon>
        <taxon>rosids</taxon>
        <taxon>fabids</taxon>
        <taxon>Rosales</taxon>
        <taxon>Rosaceae</taxon>
        <taxon>Amygdaloideae</taxon>
        <taxon>Amygdaleae</taxon>
        <taxon>Prunus</taxon>
    </lineage>
</organism>
<keyword evidence="4" id="KW-0540">Nuclease</keyword>
<evidence type="ECO:0000313" key="9">
    <source>
        <dbReference type="EMBL" id="KAI5327856.1"/>
    </source>
</evidence>
<name>A0AAD4VPV8_PRUDU</name>
<dbReference type="InterPro" id="IPR043128">
    <property type="entry name" value="Rev_trsase/Diguanyl_cyclase"/>
</dbReference>
<evidence type="ECO:0000256" key="2">
    <source>
        <dbReference type="ARBA" id="ARBA00022679"/>
    </source>
</evidence>
<dbReference type="Gene3D" id="3.30.70.270">
    <property type="match status" value="2"/>
</dbReference>
<dbReference type="GO" id="GO:0006508">
    <property type="term" value="P:proteolysis"/>
    <property type="evidence" value="ECO:0007669"/>
    <property type="project" value="UniProtKB-KW"/>
</dbReference>
<dbReference type="CDD" id="cd01647">
    <property type="entry name" value="RT_LTR"/>
    <property type="match status" value="1"/>
</dbReference>
<evidence type="ECO:0000256" key="5">
    <source>
        <dbReference type="ARBA" id="ARBA00022759"/>
    </source>
</evidence>
<comment type="caution">
    <text evidence="9">The sequence shown here is derived from an EMBL/GenBank/DDBJ whole genome shotgun (WGS) entry which is preliminary data.</text>
</comment>
<dbReference type="InterPro" id="IPR043502">
    <property type="entry name" value="DNA/RNA_pol_sf"/>
</dbReference>
<evidence type="ECO:0000256" key="7">
    <source>
        <dbReference type="ARBA" id="ARBA00022918"/>
    </source>
</evidence>
<dbReference type="GO" id="GO:0008233">
    <property type="term" value="F:peptidase activity"/>
    <property type="evidence" value="ECO:0007669"/>
    <property type="project" value="UniProtKB-KW"/>
</dbReference>